<dbReference type="GO" id="GO:0005886">
    <property type="term" value="C:plasma membrane"/>
    <property type="evidence" value="ECO:0007669"/>
    <property type="project" value="UniProtKB-SubCell"/>
</dbReference>
<dbReference type="PANTHER" id="PTHR45528">
    <property type="entry name" value="SENSOR HISTIDINE KINASE CPXA"/>
    <property type="match status" value="1"/>
</dbReference>
<reference evidence="17 18" key="1">
    <citation type="journal article" date="2016" name="BMC Genomics">
        <title>Consensus pan-genome assembly of the specialised wine bacterium Oenococcus oeni.</title>
        <authorList>
            <person name="Sternes P.R."/>
            <person name="Borneman A.R."/>
        </authorList>
    </citation>
    <scope>NUCLEOTIDE SEQUENCE [LARGE SCALE GENOMIC DNA]</scope>
    <source>
        <strain evidence="17 18">AWRIB661</strain>
    </source>
</reference>
<feature type="domain" description="HAMP" evidence="16">
    <location>
        <begin position="195"/>
        <end position="254"/>
    </location>
</feature>
<proteinExistence type="predicted"/>
<dbReference type="InterPro" id="IPR005467">
    <property type="entry name" value="His_kinase_dom"/>
</dbReference>
<name>A0A6N4A897_OENOE</name>
<evidence type="ECO:0000256" key="7">
    <source>
        <dbReference type="ARBA" id="ARBA00022692"/>
    </source>
</evidence>
<dbReference type="GO" id="GO:0000155">
    <property type="term" value="F:phosphorelay sensor kinase activity"/>
    <property type="evidence" value="ECO:0007669"/>
    <property type="project" value="InterPro"/>
</dbReference>
<dbReference type="EMBL" id="MLOK01000026">
    <property type="protein sequence ID" value="OIM21718.1"/>
    <property type="molecule type" value="Genomic_DNA"/>
</dbReference>
<keyword evidence="5" id="KW-0597">Phosphoprotein</keyword>
<evidence type="ECO:0000313" key="17">
    <source>
        <dbReference type="EMBL" id="OIM21718.1"/>
    </source>
</evidence>
<dbReference type="InterPro" id="IPR036097">
    <property type="entry name" value="HisK_dim/P_sf"/>
</dbReference>
<evidence type="ECO:0000259" key="15">
    <source>
        <dbReference type="PROSITE" id="PS50109"/>
    </source>
</evidence>
<dbReference type="InterPro" id="IPR036890">
    <property type="entry name" value="HATPase_C_sf"/>
</dbReference>
<evidence type="ECO:0000259" key="16">
    <source>
        <dbReference type="PROSITE" id="PS50885"/>
    </source>
</evidence>
<dbReference type="CDD" id="cd00082">
    <property type="entry name" value="HisKA"/>
    <property type="match status" value="1"/>
</dbReference>
<keyword evidence="7 14" id="KW-0812">Transmembrane</keyword>
<dbReference type="InterPro" id="IPR004358">
    <property type="entry name" value="Sig_transdc_His_kin-like_C"/>
</dbReference>
<dbReference type="InterPro" id="IPR003661">
    <property type="entry name" value="HisK_dim/P_dom"/>
</dbReference>
<evidence type="ECO:0000256" key="10">
    <source>
        <dbReference type="ARBA" id="ARBA00022840"/>
    </source>
</evidence>
<gene>
    <name evidence="17" type="ORF">ATX59_02335</name>
</gene>
<dbReference type="RefSeq" id="WP_071448881.1">
    <property type="nucleotide sequence ID" value="NZ_MLOK01000026.1"/>
</dbReference>
<keyword evidence="9 17" id="KW-0418">Kinase</keyword>
<evidence type="ECO:0000256" key="13">
    <source>
        <dbReference type="ARBA" id="ARBA00023136"/>
    </source>
</evidence>
<dbReference type="FunFam" id="1.10.287.130:FF:000001">
    <property type="entry name" value="Two-component sensor histidine kinase"/>
    <property type="match status" value="1"/>
</dbReference>
<dbReference type="PROSITE" id="PS50109">
    <property type="entry name" value="HIS_KIN"/>
    <property type="match status" value="1"/>
</dbReference>
<dbReference type="SMART" id="SM00388">
    <property type="entry name" value="HisKA"/>
    <property type="match status" value="1"/>
</dbReference>
<keyword evidence="8" id="KW-0547">Nucleotide-binding</keyword>
<dbReference type="InterPro" id="IPR003660">
    <property type="entry name" value="HAMP_dom"/>
</dbReference>
<dbReference type="Gene3D" id="3.30.565.10">
    <property type="entry name" value="Histidine kinase-like ATPase, C-terminal domain"/>
    <property type="match status" value="1"/>
</dbReference>
<keyword evidence="12" id="KW-0902">Two-component regulatory system</keyword>
<dbReference type="InterPro" id="IPR050398">
    <property type="entry name" value="HssS/ArlS-like"/>
</dbReference>
<keyword evidence="10" id="KW-0067">ATP-binding</keyword>
<evidence type="ECO:0000256" key="2">
    <source>
        <dbReference type="ARBA" id="ARBA00004651"/>
    </source>
</evidence>
<evidence type="ECO:0000256" key="8">
    <source>
        <dbReference type="ARBA" id="ARBA00022741"/>
    </source>
</evidence>
<keyword evidence="6" id="KW-0808">Transferase</keyword>
<feature type="transmembrane region" description="Helical" evidence="14">
    <location>
        <begin position="30"/>
        <end position="54"/>
    </location>
</feature>
<dbReference type="Pfam" id="PF00512">
    <property type="entry name" value="HisKA"/>
    <property type="match status" value="1"/>
</dbReference>
<comment type="caution">
    <text evidence="17">The sequence shown here is derived from an EMBL/GenBank/DDBJ whole genome shotgun (WGS) entry which is preliminary data.</text>
</comment>
<evidence type="ECO:0000313" key="18">
    <source>
        <dbReference type="Proteomes" id="UP000181728"/>
    </source>
</evidence>
<dbReference type="PANTHER" id="PTHR45528:SF1">
    <property type="entry name" value="SENSOR HISTIDINE KINASE CPXA"/>
    <property type="match status" value="1"/>
</dbReference>
<sequence length="470" mass="54467">MHKVKNFFHNLLAFIRPLKNSSALIMTRSYFFLLAIITFSMVISVPTVLGYQLIRIQVQNANQYIKSLKKTNIDSAHDWNIWIRNNTFDSDVIFIKAQTNKKKTFYSDGASHVASKNYKHLFFSKKYLLDSKNWHDFNHYKLYYTKTVTQYGNHFTVWINLYKVFNIIKITLYTLLIIICLVLIFGVWLIWQLSQRLTTPLSDLSSATEKVSLKIKQSNQRMEDRLPEPTSPTEVNELAVSFNQLLDVISEKEVREKQFVSDASHELKTPIAAINGHLKLIKRRGREHPEIIENSFDYISNETRRMQHLVQNLLDLSHAERDELNITKINLSELLVEISKNVPFPQKIKTKFSSNIYIKADLDQIDEIILAILENSSKYSPLDCPIILNIEQNSGKTIMRIIDFGKGISANDKKHIFERFYRAEASRSNSIPGSGLGLSIVKELANRQHIKINVLDNYPRGTIFELSLPR</sequence>
<evidence type="ECO:0000256" key="9">
    <source>
        <dbReference type="ARBA" id="ARBA00022777"/>
    </source>
</evidence>
<keyword evidence="11 14" id="KW-1133">Transmembrane helix</keyword>
<dbReference type="EC" id="2.7.13.3" evidence="3"/>
<comment type="catalytic activity">
    <reaction evidence="1">
        <text>ATP + protein L-histidine = ADP + protein N-phospho-L-histidine.</text>
        <dbReference type="EC" id="2.7.13.3"/>
    </reaction>
</comment>
<protein>
    <recommendedName>
        <fullName evidence="3">histidine kinase</fullName>
        <ecNumber evidence="3">2.7.13.3</ecNumber>
    </recommendedName>
</protein>
<dbReference type="SMART" id="SM00387">
    <property type="entry name" value="HATPase_c"/>
    <property type="match status" value="1"/>
</dbReference>
<dbReference type="SUPFAM" id="SSF55874">
    <property type="entry name" value="ATPase domain of HSP90 chaperone/DNA topoisomerase II/histidine kinase"/>
    <property type="match status" value="1"/>
</dbReference>
<evidence type="ECO:0000256" key="4">
    <source>
        <dbReference type="ARBA" id="ARBA00022475"/>
    </source>
</evidence>
<dbReference type="Gene3D" id="6.10.340.10">
    <property type="match status" value="1"/>
</dbReference>
<dbReference type="Pfam" id="PF02518">
    <property type="entry name" value="HATPase_c"/>
    <property type="match status" value="1"/>
</dbReference>
<comment type="subcellular location">
    <subcellularLocation>
        <location evidence="2">Cell membrane</location>
        <topology evidence="2">Multi-pass membrane protein</topology>
    </subcellularLocation>
</comment>
<dbReference type="Proteomes" id="UP000181728">
    <property type="component" value="Unassembled WGS sequence"/>
</dbReference>
<dbReference type="SUPFAM" id="SSF47384">
    <property type="entry name" value="Homodimeric domain of signal transducing histidine kinase"/>
    <property type="match status" value="1"/>
</dbReference>
<dbReference type="Gene3D" id="1.10.287.130">
    <property type="match status" value="1"/>
</dbReference>
<dbReference type="CDD" id="cd06225">
    <property type="entry name" value="HAMP"/>
    <property type="match status" value="1"/>
</dbReference>
<dbReference type="SMART" id="SM00304">
    <property type="entry name" value="HAMP"/>
    <property type="match status" value="1"/>
</dbReference>
<dbReference type="CDD" id="cd00075">
    <property type="entry name" value="HATPase"/>
    <property type="match status" value="1"/>
</dbReference>
<dbReference type="Pfam" id="PF00672">
    <property type="entry name" value="HAMP"/>
    <property type="match status" value="1"/>
</dbReference>
<evidence type="ECO:0000256" key="11">
    <source>
        <dbReference type="ARBA" id="ARBA00022989"/>
    </source>
</evidence>
<feature type="domain" description="Histidine kinase" evidence="15">
    <location>
        <begin position="262"/>
        <end position="470"/>
    </location>
</feature>
<evidence type="ECO:0000256" key="12">
    <source>
        <dbReference type="ARBA" id="ARBA00023012"/>
    </source>
</evidence>
<evidence type="ECO:0000256" key="3">
    <source>
        <dbReference type="ARBA" id="ARBA00012438"/>
    </source>
</evidence>
<dbReference type="GO" id="GO:0005524">
    <property type="term" value="F:ATP binding"/>
    <property type="evidence" value="ECO:0007669"/>
    <property type="project" value="UniProtKB-KW"/>
</dbReference>
<dbReference type="PRINTS" id="PR00344">
    <property type="entry name" value="BCTRLSENSOR"/>
</dbReference>
<evidence type="ECO:0000256" key="6">
    <source>
        <dbReference type="ARBA" id="ARBA00022679"/>
    </source>
</evidence>
<dbReference type="InterPro" id="IPR003594">
    <property type="entry name" value="HATPase_dom"/>
</dbReference>
<evidence type="ECO:0000256" key="14">
    <source>
        <dbReference type="SAM" id="Phobius"/>
    </source>
</evidence>
<dbReference type="AlphaFoldDB" id="A0A6N4A897"/>
<feature type="transmembrane region" description="Helical" evidence="14">
    <location>
        <begin position="170"/>
        <end position="191"/>
    </location>
</feature>
<keyword evidence="4" id="KW-1003">Cell membrane</keyword>
<evidence type="ECO:0000256" key="5">
    <source>
        <dbReference type="ARBA" id="ARBA00022553"/>
    </source>
</evidence>
<organism evidence="17 18">
    <name type="scientific">Oenococcus oeni</name>
    <name type="common">Leuconostoc oenos</name>
    <dbReference type="NCBI Taxonomy" id="1247"/>
    <lineage>
        <taxon>Bacteria</taxon>
        <taxon>Bacillati</taxon>
        <taxon>Bacillota</taxon>
        <taxon>Bacilli</taxon>
        <taxon>Lactobacillales</taxon>
        <taxon>Lactobacillaceae</taxon>
        <taxon>Oenococcus</taxon>
    </lineage>
</organism>
<dbReference type="PROSITE" id="PS50885">
    <property type="entry name" value="HAMP"/>
    <property type="match status" value="1"/>
</dbReference>
<keyword evidence="13 14" id="KW-0472">Membrane</keyword>
<accession>A0A6N4A897</accession>
<evidence type="ECO:0000256" key="1">
    <source>
        <dbReference type="ARBA" id="ARBA00000085"/>
    </source>
</evidence>